<name>A0ABY7QQY0_9FLAO</name>
<dbReference type="Gene3D" id="3.30.1150.10">
    <property type="match status" value="1"/>
</dbReference>
<dbReference type="RefSeq" id="WP_271150317.1">
    <property type="nucleotide sequence ID" value="NZ_CP115859.1"/>
</dbReference>
<reference evidence="1 2" key="1">
    <citation type="submission" date="2023-01" db="EMBL/GenBank/DDBJ databases">
        <title>Complete genome of Chryseobacterium camelliae VAN22-5A.</title>
        <authorList>
            <person name="Zong G."/>
            <person name="Cao G."/>
        </authorList>
    </citation>
    <scope>NUCLEOTIDE SEQUENCE [LARGE SCALE GENOMIC DNA]</scope>
    <source>
        <strain evidence="1 2">VAN22-5A</strain>
    </source>
</reference>
<sequence>MRKINMISLEDKFMKTALIFIFLFFCSVSVIAQQNNSDTKSLDRIAQEKDTLQDIKLPEFPGGNAAFSRKVMSNFETRHLSALNITSSKAMASFYVEPDGTMSSIKIESFDNELVKKEFLKAINKIETPWKPGEQNRKKVRMLMKQPLIFYLVP</sequence>
<dbReference type="EMBL" id="CP115859">
    <property type="protein sequence ID" value="WBV62075.1"/>
    <property type="molecule type" value="Genomic_DNA"/>
</dbReference>
<accession>A0ABY7QQY0</accession>
<evidence type="ECO:0008006" key="3">
    <source>
        <dbReference type="Google" id="ProtNLM"/>
    </source>
</evidence>
<proteinExistence type="predicted"/>
<organism evidence="1 2">
    <name type="scientific">Chryseobacterium camelliae</name>
    <dbReference type="NCBI Taxonomy" id="1265445"/>
    <lineage>
        <taxon>Bacteria</taxon>
        <taxon>Pseudomonadati</taxon>
        <taxon>Bacteroidota</taxon>
        <taxon>Flavobacteriia</taxon>
        <taxon>Flavobacteriales</taxon>
        <taxon>Weeksellaceae</taxon>
        <taxon>Chryseobacterium group</taxon>
        <taxon>Chryseobacterium</taxon>
    </lineage>
</organism>
<dbReference type="SUPFAM" id="SSF74653">
    <property type="entry name" value="TolA/TonB C-terminal domain"/>
    <property type="match status" value="1"/>
</dbReference>
<evidence type="ECO:0000313" key="1">
    <source>
        <dbReference type="EMBL" id="WBV62075.1"/>
    </source>
</evidence>
<keyword evidence="2" id="KW-1185">Reference proteome</keyword>
<protein>
    <recommendedName>
        <fullName evidence="3">TonB C-terminal domain-containing protein</fullName>
    </recommendedName>
</protein>
<gene>
    <name evidence="1" type="ORF">PFY12_09835</name>
</gene>
<dbReference type="Proteomes" id="UP001210978">
    <property type="component" value="Chromosome"/>
</dbReference>
<evidence type="ECO:0000313" key="2">
    <source>
        <dbReference type="Proteomes" id="UP001210978"/>
    </source>
</evidence>